<dbReference type="AlphaFoldDB" id="A0A7H8QKB4"/>
<accession>A0A7H8QKB4</accession>
<protein>
    <recommendedName>
        <fullName evidence="3">BTB domain-containing protein</fullName>
    </recommendedName>
</protein>
<sequence length="228" mass="25194">MPGPIGVDMADDSSSKTVNMRDLESKGMTSVYLDGKFFWQLPKALLLQRVPAVILKGHSDDDATSADIPSVWEITGCTRDAFRVFNDWLYSPTGSLKAPSPNVPIKTYFDAIKFASDHDIPMFLQCLINIVMAALKDPQNENLGQDLQNVMGSESSGGAIISGNLAVMLQHGMLDPATFKMIVKAPEMARDVLVWLELFRQCDVGKLDQANKLKWAGDNLSMWVEIQQ</sequence>
<dbReference type="EMBL" id="CP055898">
    <property type="protein sequence ID" value="QKX54142.1"/>
    <property type="molecule type" value="Genomic_DNA"/>
</dbReference>
<reference evidence="2" key="1">
    <citation type="submission" date="2020-06" db="EMBL/GenBank/DDBJ databases">
        <title>A chromosome-scale genome assembly of Talaromyces rugulosus W13939.</title>
        <authorList>
            <person name="Wang B."/>
            <person name="Guo L."/>
            <person name="Ye K."/>
            <person name="Wang L."/>
        </authorList>
    </citation>
    <scope>NUCLEOTIDE SEQUENCE [LARGE SCALE GENOMIC DNA]</scope>
    <source>
        <strain evidence="2">W13939</strain>
    </source>
</reference>
<dbReference type="OrthoDB" id="4224437at2759"/>
<dbReference type="KEGG" id="trg:TRUGW13939_01226"/>
<dbReference type="RefSeq" id="XP_035340321.1">
    <property type="nucleotide sequence ID" value="XM_035484428.1"/>
</dbReference>
<evidence type="ECO:0000313" key="2">
    <source>
        <dbReference type="Proteomes" id="UP000509510"/>
    </source>
</evidence>
<dbReference type="GeneID" id="55988739"/>
<proteinExistence type="predicted"/>
<name>A0A7H8QKB4_TALRU</name>
<keyword evidence="2" id="KW-1185">Reference proteome</keyword>
<evidence type="ECO:0008006" key="3">
    <source>
        <dbReference type="Google" id="ProtNLM"/>
    </source>
</evidence>
<gene>
    <name evidence="1" type="ORF">TRUGW13939_01226</name>
</gene>
<evidence type="ECO:0000313" key="1">
    <source>
        <dbReference type="EMBL" id="QKX54142.1"/>
    </source>
</evidence>
<organism evidence="1 2">
    <name type="scientific">Talaromyces rugulosus</name>
    <name type="common">Penicillium rugulosum</name>
    <dbReference type="NCBI Taxonomy" id="121627"/>
    <lineage>
        <taxon>Eukaryota</taxon>
        <taxon>Fungi</taxon>
        <taxon>Dikarya</taxon>
        <taxon>Ascomycota</taxon>
        <taxon>Pezizomycotina</taxon>
        <taxon>Eurotiomycetes</taxon>
        <taxon>Eurotiomycetidae</taxon>
        <taxon>Eurotiales</taxon>
        <taxon>Trichocomaceae</taxon>
        <taxon>Talaromyces</taxon>
        <taxon>Talaromyces sect. Islandici</taxon>
    </lineage>
</organism>
<dbReference type="Proteomes" id="UP000509510">
    <property type="component" value="Chromosome I"/>
</dbReference>